<keyword evidence="6" id="KW-0326">Glycosidase</keyword>
<keyword evidence="4" id="KW-0442">Lipid degradation</keyword>
<dbReference type="InterPro" id="IPR036278">
    <property type="entry name" value="Sialidase_sf"/>
</dbReference>
<evidence type="ECO:0000313" key="9">
    <source>
        <dbReference type="Proteomes" id="UP000261540"/>
    </source>
</evidence>
<dbReference type="PANTHER" id="PTHR10628">
    <property type="entry name" value="SIALIDASE"/>
    <property type="match status" value="1"/>
</dbReference>
<evidence type="ECO:0000256" key="2">
    <source>
        <dbReference type="ARBA" id="ARBA00009348"/>
    </source>
</evidence>
<evidence type="ECO:0000259" key="7">
    <source>
        <dbReference type="Pfam" id="PF13088"/>
    </source>
</evidence>
<dbReference type="Pfam" id="PF13088">
    <property type="entry name" value="BNR_2"/>
    <property type="match status" value="1"/>
</dbReference>
<evidence type="ECO:0000256" key="4">
    <source>
        <dbReference type="ARBA" id="ARBA00022963"/>
    </source>
</evidence>
<organism evidence="8 9">
    <name type="scientific">Paramormyrops kingsleyae</name>
    <dbReference type="NCBI Taxonomy" id="1676925"/>
    <lineage>
        <taxon>Eukaryota</taxon>
        <taxon>Metazoa</taxon>
        <taxon>Chordata</taxon>
        <taxon>Craniata</taxon>
        <taxon>Vertebrata</taxon>
        <taxon>Euteleostomi</taxon>
        <taxon>Actinopterygii</taxon>
        <taxon>Neopterygii</taxon>
        <taxon>Teleostei</taxon>
        <taxon>Osteoglossocephala</taxon>
        <taxon>Osteoglossomorpha</taxon>
        <taxon>Osteoglossiformes</taxon>
        <taxon>Mormyridae</taxon>
        <taxon>Paramormyrops</taxon>
    </lineage>
</organism>
<dbReference type="GO" id="GO:0016020">
    <property type="term" value="C:membrane"/>
    <property type="evidence" value="ECO:0007669"/>
    <property type="project" value="TreeGrafter"/>
</dbReference>
<comment type="similarity">
    <text evidence="2">Belongs to the glycosyl hydrolase 33 family.</text>
</comment>
<dbReference type="Ensembl" id="ENSPKIT00000015847.1">
    <property type="protein sequence ID" value="ENSPKIP00000034922.1"/>
    <property type="gene ID" value="ENSPKIG00000014067.1"/>
</dbReference>
<dbReference type="GO" id="GO:0006689">
    <property type="term" value="P:ganglioside catabolic process"/>
    <property type="evidence" value="ECO:0007669"/>
    <property type="project" value="TreeGrafter"/>
</dbReference>
<dbReference type="EC" id="3.2.1.18" evidence="3"/>
<dbReference type="SUPFAM" id="SSF50939">
    <property type="entry name" value="Sialidases"/>
    <property type="match status" value="1"/>
</dbReference>
<dbReference type="STRING" id="1676925.ENSPKIP00000034922"/>
<dbReference type="PANTHER" id="PTHR10628:SF23">
    <property type="entry name" value="SIALIDASE-3"/>
    <property type="match status" value="1"/>
</dbReference>
<dbReference type="Proteomes" id="UP000261540">
    <property type="component" value="Unplaced"/>
</dbReference>
<evidence type="ECO:0000256" key="3">
    <source>
        <dbReference type="ARBA" id="ARBA00012733"/>
    </source>
</evidence>
<keyword evidence="4" id="KW-0443">Lipid metabolism</keyword>
<name>A0A3B3SVY9_9TELE</name>
<dbReference type="GO" id="GO:0005737">
    <property type="term" value="C:cytoplasm"/>
    <property type="evidence" value="ECO:0007669"/>
    <property type="project" value="TreeGrafter"/>
</dbReference>
<evidence type="ECO:0000313" key="8">
    <source>
        <dbReference type="Ensembl" id="ENSPKIP00000034922.1"/>
    </source>
</evidence>
<feature type="domain" description="Sialidase" evidence="7">
    <location>
        <begin position="55"/>
        <end position="364"/>
    </location>
</feature>
<keyword evidence="5" id="KW-0119">Carbohydrate metabolism</keyword>
<evidence type="ECO:0000256" key="6">
    <source>
        <dbReference type="ARBA" id="ARBA00023295"/>
    </source>
</evidence>
<accession>A0A3B3SVY9</accession>
<dbReference type="InterPro" id="IPR026856">
    <property type="entry name" value="Sialidase_fam"/>
</dbReference>
<proteinExistence type="inferred from homology"/>
<dbReference type="GeneTree" id="ENSGT00950000182944"/>
<dbReference type="GO" id="GO:0009313">
    <property type="term" value="P:oligosaccharide catabolic process"/>
    <property type="evidence" value="ECO:0007669"/>
    <property type="project" value="TreeGrafter"/>
</dbReference>
<sequence length="418" mass="46828">MALDRQQQRFPAYTPVMALSTCKKTSSEKTPIFQKTPEGLVYRIPSLIYIEDSHTLLAFAEERTSPSDDHAKSLVSREGKVSPDKTIEWSPLQRLNSASLPGHRTMNPCPVYEKSSKMIFLFFICVKTEVSEQQQIKTGKNAARLCCVTRKEGEQRWSAVNDLTEIVIGAEIAQWATFAVGPGHGIQLASGRLVIPAYRYCVTSRNPQSARPYAFYFYSDDKGKNWRLGQNVEGESCECEMAEIRDDRGQTRLYCNARHINQECRVEAWGKSQEVCFTTFYPAPKLVQARFGCQGSVVSLPAPESHAGSGTRSWLLFSHPTSTKGRLDLGIYLNKNPFQQSSWEQPLVLNPGPSGYSDLASCADYGFFACLVECGEKKETEQIALLRFSLDDVLKAIDMLIKFGTSQFLPILLQQISP</sequence>
<reference evidence="8" key="1">
    <citation type="submission" date="2025-08" db="UniProtKB">
        <authorList>
            <consortium name="Ensembl"/>
        </authorList>
    </citation>
    <scope>IDENTIFICATION</scope>
</reference>
<dbReference type="InterPro" id="IPR011040">
    <property type="entry name" value="Sialidase"/>
</dbReference>
<keyword evidence="6" id="KW-0378">Hydrolase</keyword>
<dbReference type="CDD" id="cd15482">
    <property type="entry name" value="Sialidase_non-viral"/>
    <property type="match status" value="1"/>
</dbReference>
<reference evidence="8" key="2">
    <citation type="submission" date="2025-09" db="UniProtKB">
        <authorList>
            <consortium name="Ensembl"/>
        </authorList>
    </citation>
    <scope>IDENTIFICATION</scope>
</reference>
<dbReference type="Gene3D" id="2.120.10.10">
    <property type="match status" value="1"/>
</dbReference>
<dbReference type="AlphaFoldDB" id="A0A3B3SVY9"/>
<keyword evidence="9" id="KW-1185">Reference proteome</keyword>
<evidence type="ECO:0000256" key="5">
    <source>
        <dbReference type="ARBA" id="ARBA00023277"/>
    </source>
</evidence>
<evidence type="ECO:0000256" key="1">
    <source>
        <dbReference type="ARBA" id="ARBA00000427"/>
    </source>
</evidence>
<comment type="catalytic activity">
    <reaction evidence="1">
        <text>Hydrolysis of alpha-(2-&gt;3)-, alpha-(2-&gt;6)-, alpha-(2-&gt;8)- glycosidic linkages of terminal sialic acid residues in oligosaccharides, glycoproteins, glycolipids, colominic acid and synthetic substrates.</text>
        <dbReference type="EC" id="3.2.1.18"/>
    </reaction>
</comment>
<protein>
    <recommendedName>
        <fullName evidence="3">exo-alpha-sialidase</fullName>
        <ecNumber evidence="3">3.2.1.18</ecNumber>
    </recommendedName>
</protein>
<dbReference type="GO" id="GO:0004308">
    <property type="term" value="F:exo-alpha-sialidase activity"/>
    <property type="evidence" value="ECO:0007669"/>
    <property type="project" value="UniProtKB-EC"/>
</dbReference>